<dbReference type="GO" id="GO:0005524">
    <property type="term" value="F:ATP binding"/>
    <property type="evidence" value="ECO:0007669"/>
    <property type="project" value="UniProtKB-KW"/>
</dbReference>
<keyword evidence="12" id="KW-1185">Reference proteome</keyword>
<sequence length="584" mass="66557">MEEKIYTQGKVFRRILQYAKVYKLWIFLSFFLSFLTVVLSLTLPILMGKGIDHLPGKGKADFSGLFRILLIMLLILVLTVFFQWCMNQVNTYLSYKLVEDLRRNCIHHMQKLPIAYYDKEKPGDLLSRLTTDIEQFSQGILMGLNQFLQAVLTVIETAVFLFILEWKIAVILLLITPLSYFIAKFIAKRAYIYFQRQSKERGETSSFTTEVVGNIKLIQAFQKEEDMEKLYRENNEKMSRSSMQANFYSSLVNPLTRFLNALGYALVAGIGGYLAILGMLSVGSLSSLLAYATQYAKPFNDITSVVTELQNSLASASRVFSFLDEKPMDRTKETQELRTEISGKVALSHVDFSYQKEQKLITDFNLEVEPGQTIAIVGPTGCGKTTLINLLMRFYPPNQGEIYLDGFPYEKIEEASLRRAYGMVLQETWLKSDTVFENIRYGKEDASLEEVREACKRAHCHHFIMQLPKGYDMVLSEDGGNLSQGQKQLLCIARVMLMDPAILILDEATSSIDTRTEQKVQSAFQEMLKGRTAFIVAHRLSTIQNADCILVMKDGNIIEKGSHNALLQENGFYKELYESQFQAS</sequence>
<keyword evidence="3 8" id="KW-0812">Transmembrane</keyword>
<evidence type="ECO:0000256" key="5">
    <source>
        <dbReference type="ARBA" id="ARBA00022840"/>
    </source>
</evidence>
<keyword evidence="2" id="KW-0813">Transport</keyword>
<evidence type="ECO:0000256" key="1">
    <source>
        <dbReference type="ARBA" id="ARBA00004651"/>
    </source>
</evidence>
<dbReference type="Gene3D" id="1.20.1560.10">
    <property type="entry name" value="ABC transporter type 1, transmembrane domain"/>
    <property type="match status" value="1"/>
</dbReference>
<keyword evidence="4" id="KW-0547">Nucleotide-binding</keyword>
<dbReference type="PANTHER" id="PTHR43394:SF1">
    <property type="entry name" value="ATP-BINDING CASSETTE SUB-FAMILY B MEMBER 10, MITOCHONDRIAL"/>
    <property type="match status" value="1"/>
</dbReference>
<dbReference type="SUPFAM" id="SSF90123">
    <property type="entry name" value="ABC transporter transmembrane region"/>
    <property type="match status" value="1"/>
</dbReference>
<evidence type="ECO:0000256" key="7">
    <source>
        <dbReference type="ARBA" id="ARBA00023136"/>
    </source>
</evidence>
<dbReference type="CDD" id="cd03254">
    <property type="entry name" value="ABCC_Glucan_exporter_like"/>
    <property type="match status" value="1"/>
</dbReference>
<dbReference type="PROSITE" id="PS50893">
    <property type="entry name" value="ABC_TRANSPORTER_2"/>
    <property type="match status" value="1"/>
</dbReference>
<dbReference type="CDD" id="cd18547">
    <property type="entry name" value="ABC_6TM_Tm288_like"/>
    <property type="match status" value="1"/>
</dbReference>
<dbReference type="InterPro" id="IPR017871">
    <property type="entry name" value="ABC_transporter-like_CS"/>
</dbReference>
<accession>G9WM98</accession>
<dbReference type="SMART" id="SM00382">
    <property type="entry name" value="AAA"/>
    <property type="match status" value="1"/>
</dbReference>
<feature type="domain" description="ABC transporter" evidence="9">
    <location>
        <begin position="345"/>
        <end position="579"/>
    </location>
</feature>
<feature type="domain" description="ABC transmembrane type-1" evidence="10">
    <location>
        <begin position="27"/>
        <end position="311"/>
    </location>
</feature>
<comment type="caution">
    <text evidence="11">The sequence shown here is derived from an EMBL/GenBank/DDBJ whole genome shotgun (WGS) entry which is preliminary data.</text>
</comment>
<evidence type="ECO:0000313" key="11">
    <source>
        <dbReference type="EMBL" id="EHL12444.1"/>
    </source>
</evidence>
<dbReference type="InterPro" id="IPR027417">
    <property type="entry name" value="P-loop_NTPase"/>
</dbReference>
<dbReference type="Pfam" id="PF00664">
    <property type="entry name" value="ABC_membrane"/>
    <property type="match status" value="1"/>
</dbReference>
<dbReference type="InterPro" id="IPR003593">
    <property type="entry name" value="AAA+_ATPase"/>
</dbReference>
<dbReference type="PROSITE" id="PS50929">
    <property type="entry name" value="ABC_TM1F"/>
    <property type="match status" value="1"/>
</dbReference>
<dbReference type="GO" id="GO:0005886">
    <property type="term" value="C:plasma membrane"/>
    <property type="evidence" value="ECO:0007669"/>
    <property type="project" value="UniProtKB-SubCell"/>
</dbReference>
<dbReference type="Proteomes" id="UP000018461">
    <property type="component" value="Unassembled WGS sequence"/>
</dbReference>
<dbReference type="FunFam" id="3.40.50.300:FF:000287">
    <property type="entry name" value="Multidrug ABC transporter ATP-binding protein"/>
    <property type="match status" value="1"/>
</dbReference>
<keyword evidence="5" id="KW-0067">ATP-binding</keyword>
<evidence type="ECO:0000256" key="3">
    <source>
        <dbReference type="ARBA" id="ARBA00022692"/>
    </source>
</evidence>
<dbReference type="STRING" id="796943.HMPREF9625_00481"/>
<dbReference type="AlphaFoldDB" id="G9WM98"/>
<dbReference type="InterPro" id="IPR011527">
    <property type="entry name" value="ABC1_TM_dom"/>
</dbReference>
<evidence type="ECO:0000256" key="4">
    <source>
        <dbReference type="ARBA" id="ARBA00022741"/>
    </source>
</evidence>
<dbReference type="PANTHER" id="PTHR43394">
    <property type="entry name" value="ATP-DEPENDENT PERMEASE MDL1, MITOCHONDRIAL"/>
    <property type="match status" value="1"/>
</dbReference>
<dbReference type="RefSeq" id="WP_009534345.1">
    <property type="nucleotide sequence ID" value="NZ_KE148312.1"/>
</dbReference>
<feature type="transmembrane region" description="Helical" evidence="8">
    <location>
        <begin position="65"/>
        <end position="86"/>
    </location>
</feature>
<dbReference type="PROSITE" id="PS00211">
    <property type="entry name" value="ABC_TRANSPORTER_1"/>
    <property type="match status" value="1"/>
</dbReference>
<reference evidence="11" key="1">
    <citation type="submission" date="2011-08" db="EMBL/GenBank/DDBJ databases">
        <authorList>
            <consortium name="The Broad Institute Genome Sequencing Platform"/>
            <person name="Earl A."/>
            <person name="Ward D."/>
            <person name="Feldgarden M."/>
            <person name="Gevers D."/>
            <person name="Sizova M."/>
            <person name="Hazen A."/>
            <person name="Epstein S."/>
            <person name="Young S.K."/>
            <person name="Zeng Q."/>
            <person name="Gargeya S."/>
            <person name="Fitzgerald M."/>
            <person name="Haas B."/>
            <person name="Abouelleil A."/>
            <person name="Alvarado L."/>
            <person name="Arachchi H.M."/>
            <person name="Berlin A."/>
            <person name="Brown A."/>
            <person name="Chapman S.B."/>
            <person name="Chen Z."/>
            <person name="Dunbar C."/>
            <person name="Freedman E."/>
            <person name="Gearin G."/>
            <person name="Gellesch M."/>
            <person name="Goldberg J."/>
            <person name="Griggs A."/>
            <person name="Gujja S."/>
            <person name="Heiman D."/>
            <person name="Howarth C."/>
            <person name="Larson L."/>
            <person name="Lui A."/>
            <person name="MacDonald P.J.P."/>
            <person name="Montmayeur A."/>
            <person name="Murphy C."/>
            <person name="Neiman D."/>
            <person name="Pearson M."/>
            <person name="Priest M."/>
            <person name="Roberts A."/>
            <person name="Saif S."/>
            <person name="Shea T."/>
            <person name="Shenoy N."/>
            <person name="Sisk P."/>
            <person name="Stolte C."/>
            <person name="Sykes S."/>
            <person name="Wortman J."/>
            <person name="Nusbaum C."/>
            <person name="Birren B."/>
        </authorList>
    </citation>
    <scope>NUCLEOTIDE SEQUENCE</scope>
    <source>
        <strain evidence="11">ACB1</strain>
    </source>
</reference>
<gene>
    <name evidence="11" type="ORF">HMPREF9625_00481</name>
</gene>
<reference evidence="11" key="2">
    <citation type="submission" date="2013-03" db="EMBL/GenBank/DDBJ databases">
        <title>The Genome Sequence of Oribacterium sp. ACB1.</title>
        <authorList>
            <consortium name="The Broad Institute Genomics Platform"/>
            <consortium name="The Broad Institute Genome Sequencing Center for Infectious Disease"/>
            <person name="Earl A."/>
            <person name="Ward D."/>
            <person name="Feldgarden M."/>
            <person name="Gevers D."/>
            <person name="Sizova M."/>
            <person name="Hazen A."/>
            <person name="Epstein S."/>
            <person name="Walker B."/>
            <person name="Young S."/>
            <person name="Zeng Q."/>
            <person name="Gargeya S."/>
            <person name="Fitzgerald M."/>
            <person name="Haas B."/>
            <person name="Abouelleil A."/>
            <person name="Allen A.W."/>
            <person name="Alvarado L."/>
            <person name="Arachchi H.M."/>
            <person name="Berlin A.M."/>
            <person name="Chapman S.B."/>
            <person name="Gainer-Dewar J."/>
            <person name="Goldberg J."/>
            <person name="Griggs A."/>
            <person name="Gujja S."/>
            <person name="Hansen M."/>
            <person name="Howarth C."/>
            <person name="Imamovic A."/>
            <person name="Ireland A."/>
            <person name="Larimer J."/>
            <person name="McCowan C."/>
            <person name="Murphy C."/>
            <person name="Pearson M."/>
            <person name="Poon T.W."/>
            <person name="Priest M."/>
            <person name="Roberts A."/>
            <person name="Saif S."/>
            <person name="Shea T."/>
            <person name="Sisk P."/>
            <person name="Sykes S."/>
            <person name="Wortman J."/>
            <person name="Nusbaum C."/>
            <person name="Birren B."/>
        </authorList>
    </citation>
    <scope>NUCLEOTIDE SEQUENCE [LARGE SCALE GENOMIC DNA]</scope>
    <source>
        <strain evidence="11">ACB1</strain>
    </source>
</reference>
<keyword evidence="6 8" id="KW-1133">Transmembrane helix</keyword>
<dbReference type="SUPFAM" id="SSF52540">
    <property type="entry name" value="P-loop containing nucleoside triphosphate hydrolases"/>
    <property type="match status" value="1"/>
</dbReference>
<dbReference type="PATRIC" id="fig|796943.3.peg.878"/>
<organism evidence="11 12">
    <name type="scientific">Oribacterium parvum ACB1</name>
    <dbReference type="NCBI Taxonomy" id="796943"/>
    <lineage>
        <taxon>Bacteria</taxon>
        <taxon>Bacillati</taxon>
        <taxon>Bacillota</taxon>
        <taxon>Clostridia</taxon>
        <taxon>Lachnospirales</taxon>
        <taxon>Lachnospiraceae</taxon>
        <taxon>Oribacterium</taxon>
    </lineage>
</organism>
<evidence type="ECO:0000259" key="10">
    <source>
        <dbReference type="PROSITE" id="PS50929"/>
    </source>
</evidence>
<keyword evidence="7 8" id="KW-0472">Membrane</keyword>
<dbReference type="InterPro" id="IPR003439">
    <property type="entry name" value="ABC_transporter-like_ATP-bd"/>
</dbReference>
<comment type="subcellular location">
    <subcellularLocation>
        <location evidence="1">Cell membrane</location>
        <topology evidence="1">Multi-pass membrane protein</topology>
    </subcellularLocation>
</comment>
<evidence type="ECO:0000256" key="8">
    <source>
        <dbReference type="SAM" id="Phobius"/>
    </source>
</evidence>
<dbReference type="InterPro" id="IPR039421">
    <property type="entry name" value="Type_1_exporter"/>
</dbReference>
<dbReference type="GO" id="GO:0015421">
    <property type="term" value="F:ABC-type oligopeptide transporter activity"/>
    <property type="evidence" value="ECO:0007669"/>
    <property type="project" value="TreeGrafter"/>
</dbReference>
<evidence type="ECO:0000256" key="2">
    <source>
        <dbReference type="ARBA" id="ARBA00022448"/>
    </source>
</evidence>
<proteinExistence type="predicted"/>
<dbReference type="EMBL" id="AFZC02000003">
    <property type="protein sequence ID" value="EHL12444.1"/>
    <property type="molecule type" value="Genomic_DNA"/>
</dbReference>
<evidence type="ECO:0000313" key="12">
    <source>
        <dbReference type="Proteomes" id="UP000018461"/>
    </source>
</evidence>
<evidence type="ECO:0000259" key="9">
    <source>
        <dbReference type="PROSITE" id="PS50893"/>
    </source>
</evidence>
<name>G9WM98_9FIRM</name>
<evidence type="ECO:0000256" key="6">
    <source>
        <dbReference type="ARBA" id="ARBA00022989"/>
    </source>
</evidence>
<evidence type="ECO:0008006" key="13">
    <source>
        <dbReference type="Google" id="ProtNLM"/>
    </source>
</evidence>
<dbReference type="InterPro" id="IPR036640">
    <property type="entry name" value="ABC1_TM_sf"/>
</dbReference>
<dbReference type="Pfam" id="PF00005">
    <property type="entry name" value="ABC_tran"/>
    <property type="match status" value="1"/>
</dbReference>
<dbReference type="Gene3D" id="3.40.50.300">
    <property type="entry name" value="P-loop containing nucleotide triphosphate hydrolases"/>
    <property type="match status" value="1"/>
</dbReference>
<feature type="transmembrane region" description="Helical" evidence="8">
    <location>
        <begin position="21"/>
        <end position="45"/>
    </location>
</feature>
<protein>
    <recommendedName>
        <fullName evidence="13">ABC transporter</fullName>
    </recommendedName>
</protein>
<dbReference type="GO" id="GO:0016887">
    <property type="term" value="F:ATP hydrolysis activity"/>
    <property type="evidence" value="ECO:0007669"/>
    <property type="project" value="InterPro"/>
</dbReference>
<dbReference type="HOGENOM" id="CLU_000604_84_3_9"/>
<feature type="transmembrane region" description="Helical" evidence="8">
    <location>
        <begin position="170"/>
        <end position="187"/>
    </location>
</feature>
<feature type="transmembrane region" description="Helical" evidence="8">
    <location>
        <begin position="147"/>
        <end position="164"/>
    </location>
</feature>